<keyword evidence="1" id="KW-0732">Signal</keyword>
<feature type="chain" id="PRO_5012204260" evidence="1">
    <location>
        <begin position="16"/>
        <end position="98"/>
    </location>
</feature>
<proteinExistence type="predicted"/>
<name>A0A0L9TAG9_PHAAN</name>
<dbReference type="Gramene" id="KOM27114">
    <property type="protein sequence ID" value="KOM27114"/>
    <property type="gene ID" value="LR48_Vigan401s002400"/>
</dbReference>
<evidence type="ECO:0000313" key="2">
    <source>
        <dbReference type="EMBL" id="KOM27114.1"/>
    </source>
</evidence>
<dbReference type="AlphaFoldDB" id="A0A0L9TAG9"/>
<accession>A0A0L9TAG9</accession>
<dbReference type="EMBL" id="KQ258369">
    <property type="protein sequence ID" value="KOM27114.1"/>
    <property type="molecule type" value="Genomic_DNA"/>
</dbReference>
<feature type="signal peptide" evidence="1">
    <location>
        <begin position="1"/>
        <end position="15"/>
    </location>
</feature>
<sequence length="98" mass="10950">MWLAVLPSIFQLNLGSKCCSLSPIDYADSLCEWIRIASYLGEVFSAKAFAQRMGALCEWIERVALYLSIHIENKVVMLLVGRVGMLCKGFGTFHSLFA</sequence>
<evidence type="ECO:0000256" key="1">
    <source>
        <dbReference type="SAM" id="SignalP"/>
    </source>
</evidence>
<evidence type="ECO:0000313" key="3">
    <source>
        <dbReference type="Proteomes" id="UP000053144"/>
    </source>
</evidence>
<dbReference type="Proteomes" id="UP000053144">
    <property type="component" value="Unassembled WGS sequence"/>
</dbReference>
<gene>
    <name evidence="2" type="ORF">LR48_Vigan401s002400</name>
</gene>
<organism evidence="2 3">
    <name type="scientific">Phaseolus angularis</name>
    <name type="common">Azuki bean</name>
    <name type="synonym">Vigna angularis</name>
    <dbReference type="NCBI Taxonomy" id="3914"/>
    <lineage>
        <taxon>Eukaryota</taxon>
        <taxon>Viridiplantae</taxon>
        <taxon>Streptophyta</taxon>
        <taxon>Embryophyta</taxon>
        <taxon>Tracheophyta</taxon>
        <taxon>Spermatophyta</taxon>
        <taxon>Magnoliopsida</taxon>
        <taxon>eudicotyledons</taxon>
        <taxon>Gunneridae</taxon>
        <taxon>Pentapetalae</taxon>
        <taxon>rosids</taxon>
        <taxon>fabids</taxon>
        <taxon>Fabales</taxon>
        <taxon>Fabaceae</taxon>
        <taxon>Papilionoideae</taxon>
        <taxon>50 kb inversion clade</taxon>
        <taxon>NPAAA clade</taxon>
        <taxon>indigoferoid/millettioid clade</taxon>
        <taxon>Phaseoleae</taxon>
        <taxon>Vigna</taxon>
    </lineage>
</organism>
<protein>
    <submittedName>
        <fullName evidence="2">Uncharacterized protein</fullName>
    </submittedName>
</protein>
<reference evidence="3" key="1">
    <citation type="journal article" date="2015" name="Proc. Natl. Acad. Sci. U.S.A.">
        <title>Genome sequencing of adzuki bean (Vigna angularis) provides insight into high starch and low fat accumulation and domestication.</title>
        <authorList>
            <person name="Yang K."/>
            <person name="Tian Z."/>
            <person name="Chen C."/>
            <person name="Luo L."/>
            <person name="Zhao B."/>
            <person name="Wang Z."/>
            <person name="Yu L."/>
            <person name="Li Y."/>
            <person name="Sun Y."/>
            <person name="Li W."/>
            <person name="Chen Y."/>
            <person name="Li Y."/>
            <person name="Zhang Y."/>
            <person name="Ai D."/>
            <person name="Zhao J."/>
            <person name="Shang C."/>
            <person name="Ma Y."/>
            <person name="Wu B."/>
            <person name="Wang M."/>
            <person name="Gao L."/>
            <person name="Sun D."/>
            <person name="Zhang P."/>
            <person name="Guo F."/>
            <person name="Wang W."/>
            <person name="Li Y."/>
            <person name="Wang J."/>
            <person name="Varshney R.K."/>
            <person name="Wang J."/>
            <person name="Ling H.Q."/>
            <person name="Wan P."/>
        </authorList>
    </citation>
    <scope>NUCLEOTIDE SEQUENCE</scope>
    <source>
        <strain evidence="3">cv. Jingnong 6</strain>
    </source>
</reference>